<dbReference type="AlphaFoldDB" id="A0A143PS67"/>
<feature type="domain" description="SnoaL-like" evidence="1">
    <location>
        <begin position="7"/>
        <end position="126"/>
    </location>
</feature>
<evidence type="ECO:0000313" key="3">
    <source>
        <dbReference type="Proteomes" id="UP000076079"/>
    </source>
</evidence>
<dbReference type="InterPro" id="IPR037401">
    <property type="entry name" value="SnoaL-like"/>
</dbReference>
<dbReference type="EMBL" id="CP015136">
    <property type="protein sequence ID" value="AMY10679.1"/>
    <property type="molecule type" value="Genomic_DNA"/>
</dbReference>
<keyword evidence="3" id="KW-1185">Reference proteome</keyword>
<protein>
    <recommendedName>
        <fullName evidence="1">SnoaL-like domain-containing protein</fullName>
    </recommendedName>
</protein>
<dbReference type="SUPFAM" id="SSF54427">
    <property type="entry name" value="NTF2-like"/>
    <property type="match status" value="1"/>
</dbReference>
<accession>A0A143PS67</accession>
<gene>
    <name evidence="2" type="ORF">LuPra_03918</name>
</gene>
<dbReference type="Proteomes" id="UP000076079">
    <property type="component" value="Chromosome"/>
</dbReference>
<sequence length="141" mass="15635">MPADAEIRRIIESHADAVRRGDVESMLADFAEDVVLFDVVDPLRRFGRATAHARAAEWVAAYNGVINWDNLDVAIICDEAAGFASMLSRVRGTLKTGDRVDMWFRKTLGLQKRGDRWLIVHDHGSVSFNPESGQASLGLQP</sequence>
<reference evidence="3" key="2">
    <citation type="submission" date="2016-04" db="EMBL/GenBank/DDBJ databases">
        <title>First Complete Genome Sequence of a Subdivision 6 Acidobacterium.</title>
        <authorList>
            <person name="Huang S."/>
            <person name="Vieira S."/>
            <person name="Bunk B."/>
            <person name="Riedel T."/>
            <person name="Sproeer C."/>
            <person name="Overmann J."/>
        </authorList>
    </citation>
    <scope>NUCLEOTIDE SEQUENCE [LARGE SCALE GENOMIC DNA]</scope>
    <source>
        <strain evidence="3">DSM 100886 HEG_-6_39</strain>
    </source>
</reference>
<dbReference type="InterPro" id="IPR032710">
    <property type="entry name" value="NTF2-like_dom_sf"/>
</dbReference>
<dbReference type="RefSeq" id="WP_110172292.1">
    <property type="nucleotide sequence ID" value="NZ_CP015136.1"/>
</dbReference>
<dbReference type="KEGG" id="abac:LuPra_03918"/>
<dbReference type="OrthoDB" id="9812295at2"/>
<name>A0A143PS67_LUTPR</name>
<dbReference type="STRING" id="1855912.LuPra_03918"/>
<evidence type="ECO:0000259" key="1">
    <source>
        <dbReference type="Pfam" id="PF13474"/>
    </source>
</evidence>
<dbReference type="Gene3D" id="3.10.450.50">
    <property type="match status" value="1"/>
</dbReference>
<dbReference type="Pfam" id="PF13474">
    <property type="entry name" value="SnoaL_3"/>
    <property type="match status" value="1"/>
</dbReference>
<proteinExistence type="predicted"/>
<evidence type="ECO:0000313" key="2">
    <source>
        <dbReference type="EMBL" id="AMY10679.1"/>
    </source>
</evidence>
<organism evidence="2 3">
    <name type="scientific">Luteitalea pratensis</name>
    <dbReference type="NCBI Taxonomy" id="1855912"/>
    <lineage>
        <taxon>Bacteria</taxon>
        <taxon>Pseudomonadati</taxon>
        <taxon>Acidobacteriota</taxon>
        <taxon>Vicinamibacteria</taxon>
        <taxon>Vicinamibacterales</taxon>
        <taxon>Vicinamibacteraceae</taxon>
        <taxon>Luteitalea</taxon>
    </lineage>
</organism>
<reference evidence="2 3" key="1">
    <citation type="journal article" date="2016" name="Genome Announc.">
        <title>First Complete Genome Sequence of a Subdivision 6 Acidobacterium Strain.</title>
        <authorList>
            <person name="Huang S."/>
            <person name="Vieira S."/>
            <person name="Bunk B."/>
            <person name="Riedel T."/>
            <person name="Sproer C."/>
            <person name="Overmann J."/>
        </authorList>
    </citation>
    <scope>NUCLEOTIDE SEQUENCE [LARGE SCALE GENOMIC DNA]</scope>
    <source>
        <strain evidence="3">DSM 100886 HEG_-6_39</strain>
    </source>
</reference>